<reference evidence="2 3" key="1">
    <citation type="submission" date="2016-03" db="EMBL/GenBank/DDBJ databases">
        <title>Draft genome sequence of the Vibrio tubiashii subs. europaeus.</title>
        <authorList>
            <person name="Spinard E."/>
            <person name="Dubert J."/>
            <person name="Nelson D.R."/>
            <person name="Barja J.L."/>
        </authorList>
    </citation>
    <scope>NUCLEOTIDE SEQUENCE [LARGE SCALE GENOMIC DNA]</scope>
    <source>
        <strain evidence="3">PP-638</strain>
        <strain evidence="2">PP2-638</strain>
        <plasmid evidence="2">p251_like</plasmid>
    </source>
</reference>
<protein>
    <submittedName>
        <fullName evidence="2">Uncharacterized protein</fullName>
    </submittedName>
</protein>
<evidence type="ECO:0000313" key="4">
    <source>
        <dbReference type="Proteomes" id="UP001150001"/>
    </source>
</evidence>
<dbReference type="OrthoDB" id="6902230at2"/>
<name>A0A178J5Z8_9VIBR</name>
<dbReference type="EMBL" id="JAPFIT010000033">
    <property type="protein sequence ID" value="MDC5743292.1"/>
    <property type="molecule type" value="Genomic_DNA"/>
</dbReference>
<keyword evidence="4" id="KW-1185">Reference proteome</keyword>
<sequence>MNNIETEVFPAVEPEADKVYRVAETASSMVPFGSAVFKSLVTAPLEKRLDKWTVEVTDALNQLIEKHGKTVEELQNNEQFIDFILNLSQSATKTSQQEKVSYLKAALINSALQPFDDKDEYNYFLNILDSFSAAHIRVLLTYNGVVAGIANEKERLKEISDYDSKGYIYDQVLSDLISKELIIAKPDDSFGLQVYRSEAANKFIQLLAN</sequence>
<dbReference type="Proteomes" id="UP000094761">
    <property type="component" value="Unassembled WGS sequence"/>
</dbReference>
<dbReference type="AlphaFoldDB" id="A0A178J5Z8"/>
<comment type="caution">
    <text evidence="2">The sequence shown here is derived from an EMBL/GenBank/DDBJ whole genome shotgun (WGS) entry which is preliminary data.</text>
</comment>
<geneLocation type="plasmid" evidence="2">
    <name>p251_like</name>
</geneLocation>
<reference evidence="1" key="2">
    <citation type="submission" date="2022-11" db="EMBL/GenBank/DDBJ databases">
        <title>Role of the vibriolysin VemA secreted by the emergent pathogen Vibrio europaeus in the colonization of Manila clam mucus.</title>
        <authorList>
            <person name="Martinez C."/>
            <person name="Rodriguez S."/>
            <person name="Vences A."/>
            <person name="Barja J.L."/>
            <person name="Toranzo A.E."/>
            <person name="Dubert J."/>
        </authorList>
    </citation>
    <scope>NUCLEOTIDE SEQUENCE</scope>
    <source>
        <strain evidence="1">3454</strain>
    </source>
</reference>
<gene>
    <name evidence="2" type="ORF">AZ468_24535</name>
    <name evidence="1" type="ORF">OPW20_24825</name>
</gene>
<evidence type="ECO:0000313" key="3">
    <source>
        <dbReference type="Proteomes" id="UP000094761"/>
    </source>
</evidence>
<accession>A0A178J5Z8</accession>
<evidence type="ECO:0000313" key="1">
    <source>
        <dbReference type="EMBL" id="MDC5743292.1"/>
    </source>
</evidence>
<dbReference type="Proteomes" id="UP001150001">
    <property type="component" value="Unassembled WGS sequence"/>
</dbReference>
<proteinExistence type="predicted"/>
<keyword evidence="2" id="KW-0614">Plasmid</keyword>
<dbReference type="GeneID" id="78078890"/>
<dbReference type="EMBL" id="LUAX01000008">
    <property type="protein sequence ID" value="OAM96856.1"/>
    <property type="molecule type" value="Genomic_DNA"/>
</dbReference>
<organism evidence="2 3">
    <name type="scientific">Vibrio europaeus</name>
    <dbReference type="NCBI Taxonomy" id="300876"/>
    <lineage>
        <taxon>Bacteria</taxon>
        <taxon>Pseudomonadati</taxon>
        <taxon>Pseudomonadota</taxon>
        <taxon>Gammaproteobacteria</taxon>
        <taxon>Vibrionales</taxon>
        <taxon>Vibrionaceae</taxon>
        <taxon>Vibrio</taxon>
        <taxon>Vibrio oreintalis group</taxon>
    </lineage>
</organism>
<dbReference type="RefSeq" id="WP_069669849.1">
    <property type="nucleotide sequence ID" value="NZ_JAPFIM010000025.1"/>
</dbReference>
<evidence type="ECO:0000313" key="2">
    <source>
        <dbReference type="EMBL" id="OAM96856.1"/>
    </source>
</evidence>